<dbReference type="RefSeq" id="WP_157344828.1">
    <property type="nucleotide sequence ID" value="NZ_WQNF01000010.1"/>
</dbReference>
<evidence type="ECO:0000313" key="3">
    <source>
        <dbReference type="Proteomes" id="UP000436468"/>
    </source>
</evidence>
<evidence type="ECO:0008006" key="4">
    <source>
        <dbReference type="Google" id="ProtNLM"/>
    </source>
</evidence>
<name>A0A844SVH3_9BRAD</name>
<comment type="caution">
    <text evidence="2">The sequence shown here is derived from an EMBL/GenBank/DDBJ whole genome shotgun (WGS) entry which is preliminary data.</text>
</comment>
<organism evidence="2 3">
    <name type="scientific">Bradyrhizobium pachyrhizi</name>
    <dbReference type="NCBI Taxonomy" id="280333"/>
    <lineage>
        <taxon>Bacteria</taxon>
        <taxon>Pseudomonadati</taxon>
        <taxon>Pseudomonadota</taxon>
        <taxon>Alphaproteobacteria</taxon>
        <taxon>Hyphomicrobiales</taxon>
        <taxon>Nitrobacteraceae</taxon>
        <taxon>Bradyrhizobium</taxon>
    </lineage>
</organism>
<dbReference type="EMBL" id="WQNF01000010">
    <property type="protein sequence ID" value="MVT66871.1"/>
    <property type="molecule type" value="Genomic_DNA"/>
</dbReference>
<feature type="compositionally biased region" description="Gly residues" evidence="1">
    <location>
        <begin position="363"/>
        <end position="381"/>
    </location>
</feature>
<reference evidence="2 3" key="1">
    <citation type="submission" date="2019-12" db="EMBL/GenBank/DDBJ databases">
        <title>Draft genome sequences Bradyrhizobium cajani AMBPC1010, Bradyrhizobium pachyrhizi AMBPC1040 and Bradyrhizobium yuanmingense ALSPC3051, three plant growth promoting strains isolated from nodules of Cajanus cajan L. in Dominican Republic.</title>
        <authorList>
            <person name="Flores-Felix J.D."/>
            <person name="Araujo J."/>
            <person name="Diaz-Alcantara C."/>
            <person name="Gonzalez-Andres F."/>
            <person name="Velazquez E."/>
        </authorList>
    </citation>
    <scope>NUCLEOTIDE SEQUENCE [LARGE SCALE GENOMIC DNA]</scope>
    <source>
        <strain evidence="2 3">1040</strain>
    </source>
</reference>
<protein>
    <recommendedName>
        <fullName evidence="4">Large polyvalent protein associated domain-containing protein</fullName>
    </recommendedName>
</protein>
<evidence type="ECO:0000313" key="2">
    <source>
        <dbReference type="EMBL" id="MVT66871.1"/>
    </source>
</evidence>
<sequence>MATDPSVDASSATTDSASVAARQQQPQQSFDEQLDSLSFDDQLDQLKFDEGDGQQAPDQDTAAVLAATGEVNPQLIQQMGENPLNQDIALGVAKAGIELKDVFGEPDAGNKWAFRQFIEDKAQGLRQQHVMNGVAQSITQFGVGFVGLGKVGAATGLAEKAKSAGRFLHWTYEAARGAAAGALFMDPHEERLSNLVEHYPGLSNPLSNYLAAKPDDSGLEGRAKNAVEGVVMDAALTGALVLVAKSIKLFRAGDIKGANEAAAEADAAFAKAPGEISASPPTGGLRGESEGIKLEGEQEAAGAGHGAGSQEDVGGVAGNSSVRSHDGSNVVIRDGAADGADAANPNGLHDGNVSAPVEVEGSAGSGGVGGTAEAGATGGGLREAAQRPDVGGRVEAGTGLAAEDASRALEQVKADTTALTTYGSRMDAIAAGYEFTPETSGLIPWQKLNTTENTKAWMDHLISEQSAHINTRRGGNAEGVLSDESVEAMVQQRAATWNESPADLMGALKAAGDGAPEMAANMETSFLIANKAYQDAYELASRISNDNLMGFGSREEALAALQHRMAMATTMYGNAKAIVSNAARTMRRMRGEFRITDDQLANITTADPEQLLKLVSETGGDPKLLAKASRITWAQRIIDPIAGMQAANLLWGWKTQVVNMATSSAMLVWRPLEAGIGSAILRGVGAVRGDAAMVAGANAVRQQSIREVTYLGSMLSDGWNAAKNAFIEGDSILVPKSTEHFTATTTDNLAELAQGFRPINSMDDLAANAVTSTMFGKAAVFGSLRVMGAADEMVKTVRYRAIVAAKASLEADQRGLTAGTREYRDYVSSRLEASVDDLGRGIDKDAIAEAQTSTFQQAFVSADNTWLQRRSIAQSYASIASDQAYLRILTPFIKTPANLFRYGIKLSPGVNLLQKEYLNAFTGAAGVEAQARAAGQMTLGIGLAGMAYSLWASGRLTGSGPQDQEQAKEWRKQGNRQFSIAWTDEKGERQFFELNPYDPVSMPLILVADAASLINSGQLREDDQHGLATSVVLALANRLKDKSYLKSVGDFIAAMNDDDKIASLARRTTPGLLPFSSFMPMVNPDPVVHEVRTVTDALMAKVPGWSSKLPPQRDLFGDVVLAPQGLTVSQRNAGPLADALGESFQYTGRYFDPPAPKKDGVDLREFTLKTGPAAGRTAYDRYLELSGRPGDGVPLKETLTDLVTSDGYRELPHGAAADDGTKESALMDVMKKYREAAWEQTLGESPELQEAVMQHKLDVAKAVASGAKNVPAVAGQARMGVIEQLLKPYGLEFPKVNVPSAPVQ</sequence>
<feature type="region of interest" description="Disordered" evidence="1">
    <location>
        <begin position="298"/>
        <end position="391"/>
    </location>
</feature>
<evidence type="ECO:0000256" key="1">
    <source>
        <dbReference type="SAM" id="MobiDB-lite"/>
    </source>
</evidence>
<feature type="region of interest" description="Disordered" evidence="1">
    <location>
        <begin position="1"/>
        <end position="36"/>
    </location>
</feature>
<feature type="compositionally biased region" description="Low complexity" evidence="1">
    <location>
        <begin position="1"/>
        <end position="21"/>
    </location>
</feature>
<keyword evidence="3" id="KW-1185">Reference proteome</keyword>
<proteinExistence type="predicted"/>
<gene>
    <name evidence="2" type="ORF">GPL21_17365</name>
</gene>
<accession>A0A844SVH3</accession>
<dbReference type="Proteomes" id="UP000436468">
    <property type="component" value="Unassembled WGS sequence"/>
</dbReference>